<keyword evidence="2" id="KW-1185">Reference proteome</keyword>
<accession>A0A9X4AFM0</accession>
<organism evidence="1 2">
    <name type="scientific">Aquibacillus salsiterrae</name>
    <dbReference type="NCBI Taxonomy" id="2950439"/>
    <lineage>
        <taxon>Bacteria</taxon>
        <taxon>Bacillati</taxon>
        <taxon>Bacillota</taxon>
        <taxon>Bacilli</taxon>
        <taxon>Bacillales</taxon>
        <taxon>Bacillaceae</taxon>
        <taxon>Aquibacillus</taxon>
    </lineage>
</organism>
<proteinExistence type="predicted"/>
<dbReference type="RefSeq" id="WP_272447225.1">
    <property type="nucleotide sequence ID" value="NZ_JAMQKC010000020.1"/>
</dbReference>
<comment type="caution">
    <text evidence="1">The sequence shown here is derived from an EMBL/GenBank/DDBJ whole genome shotgun (WGS) entry which is preliminary data.</text>
</comment>
<reference evidence="1" key="1">
    <citation type="submission" date="2022-06" db="EMBL/GenBank/DDBJ databases">
        <title>Aquibacillus sp. a new bacterium isolated from soil saline samples.</title>
        <authorList>
            <person name="Galisteo C."/>
            <person name="De La Haba R."/>
            <person name="Sanchez-Porro C."/>
            <person name="Ventosa A."/>
        </authorList>
    </citation>
    <scope>NUCLEOTIDE SEQUENCE</scope>
    <source>
        <strain evidence="1">3ASR75-54</strain>
    </source>
</reference>
<protein>
    <submittedName>
        <fullName evidence="1">Uncharacterized protein</fullName>
    </submittedName>
</protein>
<gene>
    <name evidence="1" type="ORF">NC799_14825</name>
</gene>
<sequence>MPCGKGKTSLTATEINMIIDLLKEKPLTDLEVSEKLSLPLFKTRSKLRELVQLNYLEQMNEKYVVVD</sequence>
<name>A0A9X4AFM0_9BACI</name>
<dbReference type="AlphaFoldDB" id="A0A9X4AFM0"/>
<dbReference type="Proteomes" id="UP001145069">
    <property type="component" value="Unassembled WGS sequence"/>
</dbReference>
<dbReference type="EMBL" id="JAMQKC010000020">
    <property type="protein sequence ID" value="MDC3418162.1"/>
    <property type="molecule type" value="Genomic_DNA"/>
</dbReference>
<evidence type="ECO:0000313" key="1">
    <source>
        <dbReference type="EMBL" id="MDC3418162.1"/>
    </source>
</evidence>
<evidence type="ECO:0000313" key="2">
    <source>
        <dbReference type="Proteomes" id="UP001145069"/>
    </source>
</evidence>